<dbReference type="Proteomes" id="UP000693942">
    <property type="component" value="Unassembled WGS sequence"/>
</dbReference>
<sequence length="110" mass="12689">MKLIGTFKLILPDLQVSQSFCNIFFSKPFVVLVTKNPGTQSTMCNQIYNSYRCGCTKMGEFEQCDERYEAQSNLQCDTPTRVVKESRNYCAKHLVKASKAKDEFRERVAR</sequence>
<evidence type="ECO:0000313" key="1">
    <source>
        <dbReference type="EMBL" id="KAG7429217.1"/>
    </source>
</evidence>
<comment type="caution">
    <text evidence="1">The sequence shown here is derived from an EMBL/GenBank/DDBJ whole genome shotgun (WGS) entry which is preliminary data.</text>
</comment>
<dbReference type="EMBL" id="JAELUR010000007">
    <property type="protein sequence ID" value="KAG7429217.1"/>
    <property type="molecule type" value="Genomic_DNA"/>
</dbReference>
<accession>A0A8J5ULT7</accession>
<organism evidence="1 2">
    <name type="scientific">Fusarium oxysporum f. sp. raphani</name>
    <dbReference type="NCBI Taxonomy" id="96318"/>
    <lineage>
        <taxon>Eukaryota</taxon>
        <taxon>Fungi</taxon>
        <taxon>Dikarya</taxon>
        <taxon>Ascomycota</taxon>
        <taxon>Pezizomycotina</taxon>
        <taxon>Sordariomycetes</taxon>
        <taxon>Hypocreomycetidae</taxon>
        <taxon>Hypocreales</taxon>
        <taxon>Nectriaceae</taxon>
        <taxon>Fusarium</taxon>
        <taxon>Fusarium oxysporum species complex</taxon>
    </lineage>
</organism>
<proteinExistence type="predicted"/>
<protein>
    <submittedName>
        <fullName evidence="1">Uncharacterized protein</fullName>
    </submittedName>
</protein>
<reference evidence="1" key="1">
    <citation type="submission" date="2021-04" db="EMBL/GenBank/DDBJ databases">
        <title>First draft genome resource for Brassicaceae pathogens Fusarium oxysporum f. sp. raphani and Fusarium oxysporum f. sp. rapae.</title>
        <authorList>
            <person name="Asai S."/>
        </authorList>
    </citation>
    <scope>NUCLEOTIDE SEQUENCE</scope>
    <source>
        <strain evidence="1">Tf1262</strain>
    </source>
</reference>
<evidence type="ECO:0000313" key="2">
    <source>
        <dbReference type="Proteomes" id="UP000693942"/>
    </source>
</evidence>
<gene>
    <name evidence="1" type="ORF">Forpi1262_v010033</name>
</gene>
<name>A0A8J5ULT7_FUSOX</name>
<dbReference type="AlphaFoldDB" id="A0A8J5ULT7"/>